<dbReference type="Proteomes" id="UP001358586">
    <property type="component" value="Chromosome 2"/>
</dbReference>
<protein>
    <submittedName>
        <fullName evidence="2">Uncharacterized protein</fullName>
    </submittedName>
</protein>
<feature type="region of interest" description="Disordered" evidence="1">
    <location>
        <begin position="25"/>
        <end position="65"/>
    </location>
</feature>
<proteinExistence type="predicted"/>
<name>A0ABR0QTJ2_GOSAR</name>
<evidence type="ECO:0000256" key="1">
    <source>
        <dbReference type="SAM" id="MobiDB-lite"/>
    </source>
</evidence>
<keyword evidence="3" id="KW-1185">Reference proteome</keyword>
<organism evidence="2 3">
    <name type="scientific">Gossypium arboreum</name>
    <name type="common">Tree cotton</name>
    <name type="synonym">Gossypium nanking</name>
    <dbReference type="NCBI Taxonomy" id="29729"/>
    <lineage>
        <taxon>Eukaryota</taxon>
        <taxon>Viridiplantae</taxon>
        <taxon>Streptophyta</taxon>
        <taxon>Embryophyta</taxon>
        <taxon>Tracheophyta</taxon>
        <taxon>Spermatophyta</taxon>
        <taxon>Magnoliopsida</taxon>
        <taxon>eudicotyledons</taxon>
        <taxon>Gunneridae</taxon>
        <taxon>Pentapetalae</taxon>
        <taxon>rosids</taxon>
        <taxon>malvids</taxon>
        <taxon>Malvales</taxon>
        <taxon>Malvaceae</taxon>
        <taxon>Malvoideae</taxon>
        <taxon>Gossypium</taxon>
    </lineage>
</organism>
<accession>A0ABR0QTJ2</accession>
<reference evidence="2 3" key="1">
    <citation type="submission" date="2023-03" db="EMBL/GenBank/DDBJ databases">
        <title>WGS of Gossypium arboreum.</title>
        <authorList>
            <person name="Yu D."/>
        </authorList>
    </citation>
    <scope>NUCLEOTIDE SEQUENCE [LARGE SCALE GENOMIC DNA]</scope>
    <source>
        <tissue evidence="2">Leaf</tissue>
    </source>
</reference>
<dbReference type="EMBL" id="JARKNE010000002">
    <property type="protein sequence ID" value="KAK5842314.1"/>
    <property type="molecule type" value="Genomic_DNA"/>
</dbReference>
<gene>
    <name evidence="2" type="ORF">PVK06_004653</name>
</gene>
<sequence length="201" mass="23857">MIMRENEWILNGIKRRKREIKEKKIESEKAYEQGKETEKESEVEERKDSEGETSEKDEREQEKVRNVFTNQQVSFPRVVSSFQVSKESIDKFQLQYLYDERRFRLIEKVIGSNFANFINQGGYDLERFFASKWPDLRTNHLQEGGNDAILATSCYDLNQRHREWSKHEGPKCKMELNFSSMSSILVFTQLNRAQFGLMLAH</sequence>
<evidence type="ECO:0000313" key="3">
    <source>
        <dbReference type="Proteomes" id="UP001358586"/>
    </source>
</evidence>
<comment type="caution">
    <text evidence="2">The sequence shown here is derived from an EMBL/GenBank/DDBJ whole genome shotgun (WGS) entry which is preliminary data.</text>
</comment>
<evidence type="ECO:0000313" key="2">
    <source>
        <dbReference type="EMBL" id="KAK5842314.1"/>
    </source>
</evidence>